<sequence length="788" mass="88422">MKQVSLLCLLIVALAITPAWASRLTTLPLHKVQLTGGDFHHAQTTNLDYLLALEPDKLLAPYLREAGLPIKTASYGNWENTGLDGHIGGHYLTALSLAYAATSDARMLERLHYMLQQLERAQRANGNGYLGGIPDGAAMWQQVAKGDIQADLFSMNKRWVPWYNLHKMFAGLRDAYQIAGLAKAKTLLINYGQWLKDLTQNLSEAQIQTMLITEYGGMNEVLVDMYAISGDKAYLRLAKSFSQRSILDPLLKQQDKLSGLHANTQIPKIIGFQRVAEMTGNTEWQQAAEFFWDRVVNHRSTAIGGNSVKEHFHGLDDFHAMVTDAEGPETCNTYNMLKLSKMLFLQTQEQRYLDYYERAMYNHILASQHPEHGGLVYFTSMRPGHYRVYSDVHQAMWCCVGSGIENHSKYAELVFALGSNNDVLVNLFVPAKAQFDTLGVSIEQITAFPQQDSSSLKINGSGQFTLKIRQPTWLKGNLLQVKVNGKSVQSIALTKGYVTIERHWHNGDVVDFALPMQTKAEPMPGNVDHYAIVHGPLVLAAKVNPFPNEQLNFVADDSRMGHIANGQMCPPEALPVILDDAQGFVEQLKPVAGQPLTFLAEQQLSNPLNDPLYLIPFYQLHDARYQVYWPNTSKQDLALFRDRAAREAAKQAQLDAITIDKVAPGEQQPESDHFYQGEHSEAGVHMGRHWRHAHKWFSYLLNDKQQQAKVLRISYFGLDNHRNFSIWLNDIKIASVALKGDKGNKFVDVDYPIPSALVANSQGQYRLMFKADAGSVAGGIYGVRLLRQ</sequence>
<dbReference type="OrthoDB" id="9757939at2"/>
<dbReference type="SUPFAM" id="SSF48208">
    <property type="entry name" value="Six-hairpin glycosidases"/>
    <property type="match status" value="1"/>
</dbReference>
<dbReference type="PANTHER" id="PTHR31151:SF0">
    <property type="entry name" value="PROLINE-TRNA LIGASE (DUF1680)"/>
    <property type="match status" value="1"/>
</dbReference>
<evidence type="ECO:0000256" key="1">
    <source>
        <dbReference type="SAM" id="SignalP"/>
    </source>
</evidence>
<feature type="chain" id="PRO_5015682956" evidence="1">
    <location>
        <begin position="22"/>
        <end position="788"/>
    </location>
</feature>
<keyword evidence="6" id="KW-0378">Hydrolase</keyword>
<evidence type="ECO:0000313" key="6">
    <source>
        <dbReference type="EMBL" id="AWB69143.1"/>
    </source>
</evidence>
<protein>
    <submittedName>
        <fullName evidence="6">Glycosyl hydrolase</fullName>
    </submittedName>
</protein>
<feature type="domain" description="Glycoside hydrolase GH146 substrate-binding" evidence="4">
    <location>
        <begin position="653"/>
        <end position="786"/>
    </location>
</feature>
<evidence type="ECO:0000259" key="4">
    <source>
        <dbReference type="Pfam" id="PF20620"/>
    </source>
</evidence>
<dbReference type="InterPro" id="IPR008928">
    <property type="entry name" value="6-hairpin_glycosidase_sf"/>
</dbReference>
<feature type="domain" description="Non-reducing end beta-L-arabinofuranosidase-like GH127 catalytic" evidence="2">
    <location>
        <begin position="32"/>
        <end position="411"/>
    </location>
</feature>
<dbReference type="KEGG" id="cate:C2869_21815"/>
<dbReference type="Proteomes" id="UP000244441">
    <property type="component" value="Plasmid unnamed1"/>
</dbReference>
<dbReference type="InterPro" id="IPR046544">
    <property type="entry name" value="GH146_SB_dom"/>
</dbReference>
<geneLocation type="plasmid" evidence="6">
    <name>unnamed1</name>
</geneLocation>
<reference evidence="6 7" key="1">
    <citation type="submission" date="2018-01" db="EMBL/GenBank/DDBJ databases">
        <title>Genome sequence of a Cantenovulum-like bacteria.</title>
        <authorList>
            <person name="Tan W.R."/>
            <person name="Lau N.-S."/>
            <person name="Go F."/>
            <person name="Amirul A.-A.A."/>
        </authorList>
    </citation>
    <scope>NUCLEOTIDE SEQUENCE [LARGE SCALE GENOMIC DNA]</scope>
    <source>
        <strain evidence="6 7">CCB-QB4</strain>
        <plasmid evidence="7">Plasmid unnamed1</plasmid>
    </source>
</reference>
<dbReference type="AlphaFoldDB" id="A0A2S0VY70"/>
<feature type="domain" description="DUF4986" evidence="3">
    <location>
        <begin position="550"/>
        <end position="629"/>
    </location>
</feature>
<accession>A0A2S0VY70</accession>
<dbReference type="Pfam" id="PF16375">
    <property type="entry name" value="DUF4986"/>
    <property type="match status" value="1"/>
</dbReference>
<dbReference type="InterPro" id="IPR012878">
    <property type="entry name" value="Beta-AFase-like_GH127_cat"/>
</dbReference>
<gene>
    <name evidence="6" type="ORF">C2869_21815</name>
</gene>
<keyword evidence="6" id="KW-0614">Plasmid</keyword>
<dbReference type="SMR" id="A0A2S0VY70"/>
<proteinExistence type="predicted"/>
<feature type="signal peptide" evidence="1">
    <location>
        <begin position="1"/>
        <end position="21"/>
    </location>
</feature>
<dbReference type="PANTHER" id="PTHR31151">
    <property type="entry name" value="PROLINE-TRNA LIGASE (DUF1680)"/>
    <property type="match status" value="1"/>
</dbReference>
<organism evidence="6 7">
    <name type="scientific">Saccharobesus litoralis</name>
    <dbReference type="NCBI Taxonomy" id="2172099"/>
    <lineage>
        <taxon>Bacteria</taxon>
        <taxon>Pseudomonadati</taxon>
        <taxon>Pseudomonadota</taxon>
        <taxon>Gammaproteobacteria</taxon>
        <taxon>Alteromonadales</taxon>
        <taxon>Alteromonadaceae</taxon>
        <taxon>Saccharobesus</taxon>
    </lineage>
</organism>
<keyword evidence="1" id="KW-0732">Signal</keyword>
<evidence type="ECO:0000259" key="5">
    <source>
        <dbReference type="Pfam" id="PF20736"/>
    </source>
</evidence>
<name>A0A2S0VY70_9ALTE</name>
<dbReference type="InterPro" id="IPR049046">
    <property type="entry name" value="Beta-AFase-like_GH127_middle"/>
</dbReference>
<dbReference type="RefSeq" id="WP_108605181.1">
    <property type="nucleotide sequence ID" value="NZ_CP026605.1"/>
</dbReference>
<dbReference type="Pfam" id="PF07944">
    <property type="entry name" value="Beta-AFase-like_GH127_cat"/>
    <property type="match status" value="1"/>
</dbReference>
<dbReference type="Pfam" id="PF20620">
    <property type="entry name" value="DUF6805"/>
    <property type="match status" value="1"/>
</dbReference>
<keyword evidence="7" id="KW-1185">Reference proteome</keyword>
<dbReference type="Pfam" id="PF20736">
    <property type="entry name" value="Glyco_hydro127M"/>
    <property type="match status" value="1"/>
</dbReference>
<evidence type="ECO:0000313" key="7">
    <source>
        <dbReference type="Proteomes" id="UP000244441"/>
    </source>
</evidence>
<dbReference type="InterPro" id="IPR032275">
    <property type="entry name" value="DUF4986"/>
</dbReference>
<dbReference type="EMBL" id="CP026605">
    <property type="protein sequence ID" value="AWB69143.1"/>
    <property type="molecule type" value="Genomic_DNA"/>
</dbReference>
<evidence type="ECO:0000259" key="2">
    <source>
        <dbReference type="Pfam" id="PF07944"/>
    </source>
</evidence>
<dbReference type="GO" id="GO:0005975">
    <property type="term" value="P:carbohydrate metabolic process"/>
    <property type="evidence" value="ECO:0007669"/>
    <property type="project" value="InterPro"/>
</dbReference>
<feature type="domain" description="Non-reducing end beta-L-arabinofuranosidase-like GH127 middle" evidence="5">
    <location>
        <begin position="423"/>
        <end position="516"/>
    </location>
</feature>
<evidence type="ECO:0000259" key="3">
    <source>
        <dbReference type="Pfam" id="PF16375"/>
    </source>
</evidence>
<dbReference type="GO" id="GO:0016787">
    <property type="term" value="F:hydrolase activity"/>
    <property type="evidence" value="ECO:0007669"/>
    <property type="project" value="UniProtKB-KW"/>
</dbReference>